<keyword evidence="3" id="KW-1185">Reference proteome</keyword>
<evidence type="ECO:0000313" key="3">
    <source>
        <dbReference type="Proteomes" id="UP000299102"/>
    </source>
</evidence>
<evidence type="ECO:0000313" key="2">
    <source>
        <dbReference type="EMBL" id="GBP67901.1"/>
    </source>
</evidence>
<feature type="compositionally biased region" description="Basic residues" evidence="1">
    <location>
        <begin position="215"/>
        <end position="225"/>
    </location>
</feature>
<sequence length="265" mass="29536">MNVAQVGGISGKALKMHFNPKMLTSMGSMRESFVCISLQDSHVTELVISEFDSDRELVDRLNRSRRASGSTLAICLTSYLHIDKIKPHLKKAIPYFSGDNFSFNRDVRGSVRVNCGRQTANRRKTRLQRTRKNNAIITPNGGTRGDAGAATSAKAGVAEVAARDLSLPRQHNRFICMATKRRSLTRQSLNTPSHVYVQTAMLKPETQSRTDRRAPSARRRPPRRRAPFIMQSRFSGLRATITEAVHFVSNIDVKKMAGSLAAGRR</sequence>
<accession>A0A4C1XVG2</accession>
<organism evidence="2 3">
    <name type="scientific">Eumeta variegata</name>
    <name type="common">Bagworm moth</name>
    <name type="synonym">Eumeta japonica</name>
    <dbReference type="NCBI Taxonomy" id="151549"/>
    <lineage>
        <taxon>Eukaryota</taxon>
        <taxon>Metazoa</taxon>
        <taxon>Ecdysozoa</taxon>
        <taxon>Arthropoda</taxon>
        <taxon>Hexapoda</taxon>
        <taxon>Insecta</taxon>
        <taxon>Pterygota</taxon>
        <taxon>Neoptera</taxon>
        <taxon>Endopterygota</taxon>
        <taxon>Lepidoptera</taxon>
        <taxon>Glossata</taxon>
        <taxon>Ditrysia</taxon>
        <taxon>Tineoidea</taxon>
        <taxon>Psychidae</taxon>
        <taxon>Oiketicinae</taxon>
        <taxon>Eumeta</taxon>
    </lineage>
</organism>
<proteinExistence type="predicted"/>
<comment type="caution">
    <text evidence="2">The sequence shown here is derived from an EMBL/GenBank/DDBJ whole genome shotgun (WGS) entry which is preliminary data.</text>
</comment>
<name>A0A4C1XVG2_EUMVA</name>
<protein>
    <submittedName>
        <fullName evidence="2">Uncharacterized protein</fullName>
    </submittedName>
</protein>
<dbReference type="AlphaFoldDB" id="A0A4C1XVG2"/>
<dbReference type="Proteomes" id="UP000299102">
    <property type="component" value="Unassembled WGS sequence"/>
</dbReference>
<feature type="region of interest" description="Disordered" evidence="1">
    <location>
        <begin position="202"/>
        <end position="225"/>
    </location>
</feature>
<reference evidence="2 3" key="1">
    <citation type="journal article" date="2019" name="Commun. Biol.">
        <title>The bagworm genome reveals a unique fibroin gene that provides high tensile strength.</title>
        <authorList>
            <person name="Kono N."/>
            <person name="Nakamura H."/>
            <person name="Ohtoshi R."/>
            <person name="Tomita M."/>
            <person name="Numata K."/>
            <person name="Arakawa K."/>
        </authorList>
    </citation>
    <scope>NUCLEOTIDE SEQUENCE [LARGE SCALE GENOMIC DNA]</scope>
</reference>
<evidence type="ECO:0000256" key="1">
    <source>
        <dbReference type="SAM" id="MobiDB-lite"/>
    </source>
</evidence>
<gene>
    <name evidence="2" type="ORF">EVAR_38369_1</name>
</gene>
<dbReference type="EMBL" id="BGZK01000995">
    <property type="protein sequence ID" value="GBP67901.1"/>
    <property type="molecule type" value="Genomic_DNA"/>
</dbReference>